<accession>A0A4V6AX68</accession>
<dbReference type="GO" id="GO:0008710">
    <property type="term" value="F:8-amino-7-oxononanoate synthase activity"/>
    <property type="evidence" value="ECO:0007669"/>
    <property type="project" value="UniProtKB-EC"/>
</dbReference>
<keyword evidence="8 16" id="KW-0663">Pyridoxal phosphate</keyword>
<evidence type="ECO:0000256" key="13">
    <source>
        <dbReference type="ARBA" id="ARBA00032773"/>
    </source>
</evidence>
<keyword evidence="9" id="KW-0350">Heme biosynthesis</keyword>
<evidence type="ECO:0000256" key="6">
    <source>
        <dbReference type="ARBA" id="ARBA00013257"/>
    </source>
</evidence>
<reference evidence="18 19" key="1">
    <citation type="submission" date="2019-04" db="EMBL/GenBank/DDBJ databases">
        <title>Streptomyces lasaliensis sp.nov., an Actinomycete isolated from soil which produces the polyether antibiotic lasalocid.</title>
        <authorList>
            <person name="Erwin G."/>
            <person name="Haber C."/>
        </authorList>
    </citation>
    <scope>NUCLEOTIDE SEQUENCE [LARGE SCALE GENOMIC DNA]</scope>
    <source>
        <strain evidence="18 19">DSM 40089</strain>
    </source>
</reference>
<dbReference type="InterPro" id="IPR015424">
    <property type="entry name" value="PyrdxlP-dep_Trfase"/>
</dbReference>
<name>A0A4V6AX68_STRGB</name>
<evidence type="ECO:0000256" key="5">
    <source>
        <dbReference type="ARBA" id="ARBA00013187"/>
    </source>
</evidence>
<dbReference type="PANTHER" id="PTHR13693">
    <property type="entry name" value="CLASS II AMINOTRANSFERASE/8-AMINO-7-OXONONANOATE SYNTHASE"/>
    <property type="match status" value="1"/>
</dbReference>
<sequence>MFEYDTYFSERIQGIKDSGQYRTFTPIERLAGSFPQAIHHSPRGPREVTVWCSNDHLGMGQHPDVTAAMQEVLERSGVAAGGSRNISGTTPHHLALEREVADLHHKQTALTFVTGYAANDAALYVLGRMLPECVYFSDRLNHASMITAMRASGAERHIFEHNDPDHLERLLRSVDPSRPKVVAFESIYSMDGDIAPMEALCAVAKRHNALVYVDEAHTVGMYGPQGAGLAAELGIGDDVTLLMGTFAKGYGTAGGYLAGPTAIIDAVRSFAPAFIFTLAMPPALAAAALTSVRHLRRSDEERRQLHDRAGTVKSRLSELGIPLVTDQSHIVPVLVGDAHKCKELSRILLDEHAIYAQPINFPSVAHGTERLRINPSPVHSPDQVDHFVQALDRTWSALDLPRADTPAPIRTAA</sequence>
<evidence type="ECO:0000256" key="15">
    <source>
        <dbReference type="ARBA" id="ARBA00047715"/>
    </source>
</evidence>
<comment type="cofactor">
    <cofactor evidence="1 16">
        <name>pyridoxal 5'-phosphate</name>
        <dbReference type="ChEBI" id="CHEBI:597326"/>
    </cofactor>
</comment>
<dbReference type="UniPathway" id="UPA00251">
    <property type="reaction ID" value="UER00375"/>
</dbReference>
<evidence type="ECO:0000256" key="16">
    <source>
        <dbReference type="RuleBase" id="RU003693"/>
    </source>
</evidence>
<comment type="catalytic activity">
    <reaction evidence="15">
        <text>6-carboxyhexanoyl-[ACP] + L-alanine + H(+) = (8S)-8-amino-7-oxononanoate + holo-[ACP] + CO2</text>
        <dbReference type="Rhea" id="RHEA:42288"/>
        <dbReference type="Rhea" id="RHEA-COMP:9685"/>
        <dbReference type="Rhea" id="RHEA-COMP:9955"/>
        <dbReference type="ChEBI" id="CHEBI:15378"/>
        <dbReference type="ChEBI" id="CHEBI:16526"/>
        <dbReference type="ChEBI" id="CHEBI:57972"/>
        <dbReference type="ChEBI" id="CHEBI:64479"/>
        <dbReference type="ChEBI" id="CHEBI:78846"/>
        <dbReference type="ChEBI" id="CHEBI:149468"/>
        <dbReference type="EC" id="2.3.1.47"/>
    </reaction>
</comment>
<dbReference type="Gene3D" id="3.90.1150.10">
    <property type="entry name" value="Aspartate Aminotransferase, domain 1"/>
    <property type="match status" value="1"/>
</dbReference>
<evidence type="ECO:0000256" key="7">
    <source>
        <dbReference type="ARBA" id="ARBA00022679"/>
    </source>
</evidence>
<dbReference type="CDD" id="cd06454">
    <property type="entry name" value="KBL_like"/>
    <property type="match status" value="1"/>
</dbReference>
<dbReference type="SUPFAM" id="SSF53383">
    <property type="entry name" value="PLP-dependent transferases"/>
    <property type="match status" value="1"/>
</dbReference>
<evidence type="ECO:0000256" key="10">
    <source>
        <dbReference type="ARBA" id="ARBA00023315"/>
    </source>
</evidence>
<dbReference type="EC" id="2.3.1.47" evidence="5"/>
<evidence type="ECO:0000256" key="2">
    <source>
        <dbReference type="ARBA" id="ARBA00005029"/>
    </source>
</evidence>
<evidence type="ECO:0000256" key="11">
    <source>
        <dbReference type="ARBA" id="ARBA00031691"/>
    </source>
</evidence>
<feature type="domain" description="Aminotransferase class I/classII large" evidence="17">
    <location>
        <begin position="47"/>
        <end position="391"/>
    </location>
</feature>
<comment type="caution">
    <text evidence="18">The sequence shown here is derived from an EMBL/GenBank/DDBJ whole genome shotgun (WGS) entry which is preliminary data.</text>
</comment>
<comment type="pathway">
    <text evidence="2">Porphyrin-containing compound metabolism; protoporphyrin-IX biosynthesis; 5-aminolevulinate from glycine: step 1/1.</text>
</comment>
<keyword evidence="10 18" id="KW-0012">Acyltransferase</keyword>
<dbReference type="EMBL" id="SZPR01000021">
    <property type="protein sequence ID" value="TKT06643.1"/>
    <property type="molecule type" value="Genomic_DNA"/>
</dbReference>
<protein>
    <recommendedName>
        <fullName evidence="11">5-aminolevulinic acid synthase</fullName>
        <ecNumber evidence="6">2.3.1.37</ecNumber>
        <ecNumber evidence="5">2.3.1.47</ecNumber>
    </recommendedName>
    <alternativeName>
        <fullName evidence="12">Delta-ALA synthase</fullName>
    </alternativeName>
    <alternativeName>
        <fullName evidence="13">Delta-aminolevulinate synthase</fullName>
    </alternativeName>
</protein>
<dbReference type="InterPro" id="IPR015421">
    <property type="entry name" value="PyrdxlP-dep_Trfase_major"/>
</dbReference>
<dbReference type="InterPro" id="IPR015422">
    <property type="entry name" value="PyrdxlP-dep_Trfase_small"/>
</dbReference>
<dbReference type="GO" id="GO:0006782">
    <property type="term" value="P:protoporphyrinogen IX biosynthetic process"/>
    <property type="evidence" value="ECO:0007669"/>
    <property type="project" value="UniProtKB-UniPathway"/>
</dbReference>
<dbReference type="Proteomes" id="UP000308632">
    <property type="component" value="Unassembled WGS sequence"/>
</dbReference>
<gene>
    <name evidence="18" type="primary">hemA</name>
    <name evidence="18" type="ORF">E4U92_26740</name>
</gene>
<dbReference type="EC" id="2.3.1.37" evidence="6"/>
<comment type="subunit">
    <text evidence="4">Homodimer.</text>
</comment>
<dbReference type="PROSITE" id="PS00599">
    <property type="entry name" value="AA_TRANSFER_CLASS_2"/>
    <property type="match status" value="1"/>
</dbReference>
<comment type="similarity">
    <text evidence="3 16">Belongs to the class-II pyridoxal-phosphate-dependent aminotransferase family.</text>
</comment>
<evidence type="ECO:0000259" key="17">
    <source>
        <dbReference type="Pfam" id="PF00155"/>
    </source>
</evidence>
<evidence type="ECO:0000256" key="4">
    <source>
        <dbReference type="ARBA" id="ARBA00011738"/>
    </source>
</evidence>
<dbReference type="FunFam" id="3.40.640.10:FF:000006">
    <property type="entry name" value="5-aminolevulinate synthase, mitochondrial"/>
    <property type="match status" value="1"/>
</dbReference>
<keyword evidence="7 18" id="KW-0808">Transferase</keyword>
<dbReference type="GO" id="GO:0030170">
    <property type="term" value="F:pyridoxal phosphate binding"/>
    <property type="evidence" value="ECO:0007669"/>
    <property type="project" value="InterPro"/>
</dbReference>
<dbReference type="InterPro" id="IPR050087">
    <property type="entry name" value="AON_synthase_class-II"/>
</dbReference>
<comment type="catalytic activity">
    <reaction evidence="14">
        <text>succinyl-CoA + glycine + H(+) = 5-aminolevulinate + CO2 + CoA</text>
        <dbReference type="Rhea" id="RHEA:12921"/>
        <dbReference type="ChEBI" id="CHEBI:15378"/>
        <dbReference type="ChEBI" id="CHEBI:16526"/>
        <dbReference type="ChEBI" id="CHEBI:57287"/>
        <dbReference type="ChEBI" id="CHEBI:57292"/>
        <dbReference type="ChEBI" id="CHEBI:57305"/>
        <dbReference type="ChEBI" id="CHEBI:356416"/>
        <dbReference type="EC" id="2.3.1.37"/>
    </reaction>
</comment>
<evidence type="ECO:0000256" key="9">
    <source>
        <dbReference type="ARBA" id="ARBA00023133"/>
    </source>
</evidence>
<proteinExistence type="inferred from homology"/>
<evidence type="ECO:0000256" key="1">
    <source>
        <dbReference type="ARBA" id="ARBA00001933"/>
    </source>
</evidence>
<evidence type="ECO:0000256" key="12">
    <source>
        <dbReference type="ARBA" id="ARBA00031945"/>
    </source>
</evidence>
<evidence type="ECO:0000256" key="3">
    <source>
        <dbReference type="ARBA" id="ARBA00008392"/>
    </source>
</evidence>
<dbReference type="InterPro" id="IPR004839">
    <property type="entry name" value="Aminotransferase_I/II_large"/>
</dbReference>
<dbReference type="Pfam" id="PF00155">
    <property type="entry name" value="Aminotran_1_2"/>
    <property type="match status" value="1"/>
</dbReference>
<evidence type="ECO:0000256" key="14">
    <source>
        <dbReference type="ARBA" id="ARBA00047654"/>
    </source>
</evidence>
<dbReference type="AlphaFoldDB" id="A0A4V6AX68"/>
<dbReference type="GO" id="GO:0003870">
    <property type="term" value="F:5-aminolevulinate synthase activity"/>
    <property type="evidence" value="ECO:0007669"/>
    <property type="project" value="UniProtKB-EC"/>
</dbReference>
<organism evidence="18 19">
    <name type="scientific">Streptomyces galbus</name>
    <dbReference type="NCBI Taxonomy" id="33898"/>
    <lineage>
        <taxon>Bacteria</taxon>
        <taxon>Bacillati</taxon>
        <taxon>Actinomycetota</taxon>
        <taxon>Actinomycetes</taxon>
        <taxon>Kitasatosporales</taxon>
        <taxon>Streptomycetaceae</taxon>
        <taxon>Streptomyces</taxon>
    </lineage>
</organism>
<evidence type="ECO:0000313" key="18">
    <source>
        <dbReference type="EMBL" id="TKT06643.1"/>
    </source>
</evidence>
<dbReference type="InterPro" id="IPR001917">
    <property type="entry name" value="Aminotrans_II_pyridoxalP_BS"/>
</dbReference>
<dbReference type="RefSeq" id="WP_137303017.1">
    <property type="nucleotide sequence ID" value="NZ_BMVD01000022.1"/>
</dbReference>
<dbReference type="NCBIfam" id="TIGR01821">
    <property type="entry name" value="5aminolev_synth"/>
    <property type="match status" value="1"/>
</dbReference>
<dbReference type="InterPro" id="IPR010961">
    <property type="entry name" value="4pyrrol_synth_NH2levulA_synth"/>
</dbReference>
<dbReference type="PANTHER" id="PTHR13693:SF102">
    <property type="entry name" value="2-AMINO-3-KETOBUTYRATE COENZYME A LIGASE, MITOCHONDRIAL"/>
    <property type="match status" value="1"/>
</dbReference>
<evidence type="ECO:0000256" key="8">
    <source>
        <dbReference type="ARBA" id="ARBA00022898"/>
    </source>
</evidence>
<dbReference type="Gene3D" id="3.40.640.10">
    <property type="entry name" value="Type I PLP-dependent aspartate aminotransferase-like (Major domain)"/>
    <property type="match status" value="1"/>
</dbReference>
<evidence type="ECO:0000313" key="19">
    <source>
        <dbReference type="Proteomes" id="UP000308632"/>
    </source>
</evidence>